<dbReference type="Proteomes" id="UP000287033">
    <property type="component" value="Unassembled WGS sequence"/>
</dbReference>
<keyword evidence="2" id="KW-1185">Reference proteome</keyword>
<sequence length="63" mass="7163">MCQPLTDCGDFDRDLEDPEYKPLILGREQRDDDGDVMVLDEDISVDGDDGEMRKDVFMGEAVH</sequence>
<feature type="non-terminal residue" evidence="1">
    <location>
        <position position="63"/>
    </location>
</feature>
<name>A0A401TIN4_CHIPU</name>
<gene>
    <name evidence="1" type="ORF">chiPu_0026672</name>
</gene>
<reference evidence="1 2" key="1">
    <citation type="journal article" date="2018" name="Nat. Ecol. Evol.">
        <title>Shark genomes provide insights into elasmobranch evolution and the origin of vertebrates.</title>
        <authorList>
            <person name="Hara Y"/>
            <person name="Yamaguchi K"/>
            <person name="Onimaru K"/>
            <person name="Kadota M"/>
            <person name="Koyanagi M"/>
            <person name="Keeley SD"/>
            <person name="Tatsumi K"/>
            <person name="Tanaka K"/>
            <person name="Motone F"/>
            <person name="Kageyama Y"/>
            <person name="Nozu R"/>
            <person name="Adachi N"/>
            <person name="Nishimura O"/>
            <person name="Nakagawa R"/>
            <person name="Tanegashima C"/>
            <person name="Kiyatake I"/>
            <person name="Matsumoto R"/>
            <person name="Murakumo K"/>
            <person name="Nishida K"/>
            <person name="Terakita A"/>
            <person name="Kuratani S"/>
            <person name="Sato K"/>
            <person name="Hyodo S Kuraku.S."/>
        </authorList>
    </citation>
    <scope>NUCLEOTIDE SEQUENCE [LARGE SCALE GENOMIC DNA]</scope>
</reference>
<dbReference type="AlphaFoldDB" id="A0A401TIN4"/>
<organism evidence="1 2">
    <name type="scientific">Chiloscyllium punctatum</name>
    <name type="common">Brownbanded bambooshark</name>
    <name type="synonym">Hemiscyllium punctatum</name>
    <dbReference type="NCBI Taxonomy" id="137246"/>
    <lineage>
        <taxon>Eukaryota</taxon>
        <taxon>Metazoa</taxon>
        <taxon>Chordata</taxon>
        <taxon>Craniata</taxon>
        <taxon>Vertebrata</taxon>
        <taxon>Chondrichthyes</taxon>
        <taxon>Elasmobranchii</taxon>
        <taxon>Galeomorphii</taxon>
        <taxon>Galeoidea</taxon>
        <taxon>Orectolobiformes</taxon>
        <taxon>Hemiscylliidae</taxon>
        <taxon>Chiloscyllium</taxon>
    </lineage>
</organism>
<evidence type="ECO:0000313" key="2">
    <source>
        <dbReference type="Proteomes" id="UP000287033"/>
    </source>
</evidence>
<evidence type="ECO:0000313" key="1">
    <source>
        <dbReference type="EMBL" id="GCC42473.1"/>
    </source>
</evidence>
<dbReference type="EMBL" id="BEZZ01085007">
    <property type="protein sequence ID" value="GCC42473.1"/>
    <property type="molecule type" value="Genomic_DNA"/>
</dbReference>
<protein>
    <submittedName>
        <fullName evidence="1">Uncharacterized protein</fullName>
    </submittedName>
</protein>
<accession>A0A401TIN4</accession>
<comment type="caution">
    <text evidence="1">The sequence shown here is derived from an EMBL/GenBank/DDBJ whole genome shotgun (WGS) entry which is preliminary data.</text>
</comment>
<proteinExistence type="predicted"/>